<proteinExistence type="predicted"/>
<sequence length="175" mass="20500">MFDPTAFENMKVVVEGALYDLDLSGELLIIDRNDFINTAKLSRRYEVTFSKERDGMNSVQCTFIMEASLENLAAELLPSAQSDRLSGCHLFVKFSFNHQNEFAIFQRIEKELQDIWGNDRTIKQSIIIDPFQSEEWIKNETMVSFNRLVYEDQMDDIITMIEYMDKSLDKLRMII</sequence>
<accession>A0A6L3V973</accession>
<evidence type="ECO:0000313" key="1">
    <source>
        <dbReference type="EMBL" id="KAB2338208.1"/>
    </source>
</evidence>
<dbReference type="OrthoDB" id="2964978at2"/>
<dbReference type="EMBL" id="WBOS01000001">
    <property type="protein sequence ID" value="KAB2338208.1"/>
    <property type="molecule type" value="Genomic_DNA"/>
</dbReference>
<keyword evidence="2" id="KW-1185">Reference proteome</keyword>
<evidence type="ECO:0008006" key="3">
    <source>
        <dbReference type="Google" id="ProtNLM"/>
    </source>
</evidence>
<dbReference type="RefSeq" id="WP_151532932.1">
    <property type="nucleotide sequence ID" value="NZ_WBOS01000001.1"/>
</dbReference>
<reference evidence="1 2" key="1">
    <citation type="journal article" date="2016" name="Antonie Van Leeuwenhoek">
        <title>Bacillus depressus sp. nov., isolated from soil of a sunflower field.</title>
        <authorList>
            <person name="Wei X."/>
            <person name="Xin D."/>
            <person name="Xin Y."/>
            <person name="Zhang H."/>
            <person name="Wang T."/>
            <person name="Zhang J."/>
        </authorList>
    </citation>
    <scope>NUCLEOTIDE SEQUENCE [LARGE SCALE GENOMIC DNA]</scope>
    <source>
        <strain evidence="1 2">BZ1</strain>
    </source>
</reference>
<organism evidence="1 2">
    <name type="scientific">Cytobacillus depressus</name>
    <dbReference type="NCBI Taxonomy" id="1602942"/>
    <lineage>
        <taxon>Bacteria</taxon>
        <taxon>Bacillati</taxon>
        <taxon>Bacillota</taxon>
        <taxon>Bacilli</taxon>
        <taxon>Bacillales</taxon>
        <taxon>Bacillaceae</taxon>
        <taxon>Cytobacillus</taxon>
    </lineage>
</organism>
<name>A0A6L3V973_9BACI</name>
<comment type="caution">
    <text evidence="1">The sequence shown here is derived from an EMBL/GenBank/DDBJ whole genome shotgun (WGS) entry which is preliminary data.</text>
</comment>
<evidence type="ECO:0000313" key="2">
    <source>
        <dbReference type="Proteomes" id="UP000481030"/>
    </source>
</evidence>
<dbReference type="Proteomes" id="UP000481030">
    <property type="component" value="Unassembled WGS sequence"/>
</dbReference>
<protein>
    <recommendedName>
        <fullName evidence="3">Group-specific protein</fullName>
    </recommendedName>
</protein>
<dbReference type="AlphaFoldDB" id="A0A6L3V973"/>
<gene>
    <name evidence="1" type="ORF">F7731_01165</name>
</gene>